<evidence type="ECO:0000313" key="2">
    <source>
        <dbReference type="Proteomes" id="UP001194696"/>
    </source>
</evidence>
<name>A0ABQ7K5Y4_9FUNG</name>
<organism evidence="1 2">
    <name type="scientific">Linnemannia gamsii</name>
    <dbReference type="NCBI Taxonomy" id="64522"/>
    <lineage>
        <taxon>Eukaryota</taxon>
        <taxon>Fungi</taxon>
        <taxon>Fungi incertae sedis</taxon>
        <taxon>Mucoromycota</taxon>
        <taxon>Mortierellomycotina</taxon>
        <taxon>Mortierellomycetes</taxon>
        <taxon>Mortierellales</taxon>
        <taxon>Mortierellaceae</taxon>
        <taxon>Linnemannia</taxon>
    </lineage>
</organism>
<evidence type="ECO:0000313" key="1">
    <source>
        <dbReference type="EMBL" id="KAG0292402.1"/>
    </source>
</evidence>
<proteinExistence type="predicted"/>
<sequence>MHWRVISHEFPTNRFAEASEQRSWSHLEDLSLGKLDERNGTLAGTLSHLPPMRRSRLQSSMFGPLKFDTFRKRLFNTIKDLDLTGAIDITSRMSLCVLEECIHLEEFKTMIINADDIDTVSSSRPPRVFRGLRRLELMFVFTSTASNDIAFEALSGLTNLEHLYVGHGKHSASELAVSYLQEHRV</sequence>
<dbReference type="Gene3D" id="3.80.10.10">
    <property type="entry name" value="Ribonuclease Inhibitor"/>
    <property type="match status" value="1"/>
</dbReference>
<reference evidence="1 2" key="1">
    <citation type="journal article" date="2020" name="Fungal Divers.">
        <title>Resolving the Mortierellaceae phylogeny through synthesis of multi-gene phylogenetics and phylogenomics.</title>
        <authorList>
            <person name="Vandepol N."/>
            <person name="Liber J."/>
            <person name="Desiro A."/>
            <person name="Na H."/>
            <person name="Kennedy M."/>
            <person name="Barry K."/>
            <person name="Grigoriev I.V."/>
            <person name="Miller A.N."/>
            <person name="O'Donnell K."/>
            <person name="Stajich J.E."/>
            <person name="Bonito G."/>
        </authorList>
    </citation>
    <scope>NUCLEOTIDE SEQUENCE [LARGE SCALE GENOMIC DNA]</scope>
    <source>
        <strain evidence="1 2">AD045</strain>
    </source>
</reference>
<dbReference type="SUPFAM" id="SSF52047">
    <property type="entry name" value="RNI-like"/>
    <property type="match status" value="1"/>
</dbReference>
<keyword evidence="2" id="KW-1185">Reference proteome</keyword>
<dbReference type="Proteomes" id="UP001194696">
    <property type="component" value="Unassembled WGS sequence"/>
</dbReference>
<protein>
    <submittedName>
        <fullName evidence="1">Uncharacterized protein</fullName>
    </submittedName>
</protein>
<gene>
    <name evidence="1" type="ORF">BGZ96_004149</name>
</gene>
<dbReference type="EMBL" id="JAAAIM010000198">
    <property type="protein sequence ID" value="KAG0292402.1"/>
    <property type="molecule type" value="Genomic_DNA"/>
</dbReference>
<accession>A0ABQ7K5Y4</accession>
<dbReference type="InterPro" id="IPR032675">
    <property type="entry name" value="LRR_dom_sf"/>
</dbReference>
<comment type="caution">
    <text evidence="1">The sequence shown here is derived from an EMBL/GenBank/DDBJ whole genome shotgun (WGS) entry which is preliminary data.</text>
</comment>